<dbReference type="InterPro" id="IPR013512">
    <property type="entry name" value="DXP_reductoisomerase_N"/>
</dbReference>
<keyword evidence="14" id="KW-1185">Reference proteome</keyword>
<dbReference type="InterPro" id="IPR036291">
    <property type="entry name" value="NAD(P)-bd_dom_sf"/>
</dbReference>
<dbReference type="PIRSF" id="PIRSF006205">
    <property type="entry name" value="Dxp_reductismrs"/>
    <property type="match status" value="1"/>
</dbReference>
<evidence type="ECO:0000256" key="3">
    <source>
        <dbReference type="ARBA" id="ARBA00022723"/>
    </source>
</evidence>
<reference evidence="13 14" key="1">
    <citation type="submission" date="2020-02" db="EMBL/GenBank/DDBJ databases">
        <authorList>
            <person name="Yang Z."/>
        </authorList>
    </citation>
    <scope>NUCLEOTIDE SEQUENCE [LARGE SCALE GENOMIC DNA]</scope>
    <source>
        <strain evidence="13 14">HX-7-9</strain>
    </source>
</reference>
<proteinExistence type="inferred from homology"/>
<feature type="binding site" evidence="9">
    <location>
        <position position="12"/>
    </location>
    <ligand>
        <name>NADPH</name>
        <dbReference type="ChEBI" id="CHEBI:57783"/>
    </ligand>
</feature>
<accession>A0A6B2KQW1</accession>
<dbReference type="GO" id="GO:0070402">
    <property type="term" value="F:NADPH binding"/>
    <property type="evidence" value="ECO:0007669"/>
    <property type="project" value="InterPro"/>
</dbReference>
<dbReference type="NCBIfam" id="NF009114">
    <property type="entry name" value="PRK12464.1"/>
    <property type="match status" value="1"/>
</dbReference>
<feature type="binding site" evidence="9">
    <location>
        <position position="152"/>
    </location>
    <ligand>
        <name>1-deoxy-D-xylulose 5-phosphate</name>
        <dbReference type="ChEBI" id="CHEBI:57792"/>
    </ligand>
</feature>
<feature type="binding site" evidence="9">
    <location>
        <position position="224"/>
    </location>
    <ligand>
        <name>1-deoxy-D-xylulose 5-phosphate</name>
        <dbReference type="ChEBI" id="CHEBI:57792"/>
    </ligand>
</feature>
<dbReference type="NCBIfam" id="TIGR00243">
    <property type="entry name" value="Dxr"/>
    <property type="match status" value="1"/>
</dbReference>
<keyword evidence="5 9" id="KW-0560">Oxidoreductase</keyword>
<evidence type="ECO:0000259" key="10">
    <source>
        <dbReference type="Pfam" id="PF02670"/>
    </source>
</evidence>
<dbReference type="SUPFAM" id="SSF69055">
    <property type="entry name" value="1-deoxy-D-xylulose-5-phosphate reductoisomerase, C-terminal domain"/>
    <property type="match status" value="1"/>
</dbReference>
<feature type="binding site" evidence="9">
    <location>
        <position position="126"/>
    </location>
    <ligand>
        <name>1-deoxy-D-xylulose 5-phosphate</name>
        <dbReference type="ChEBI" id="CHEBI:57792"/>
    </ligand>
</feature>
<keyword evidence="7 9" id="KW-0414">Isoprene biosynthesis</keyword>
<dbReference type="NCBIfam" id="NF003938">
    <property type="entry name" value="PRK05447.1-1"/>
    <property type="match status" value="1"/>
</dbReference>
<evidence type="ECO:0000256" key="6">
    <source>
        <dbReference type="ARBA" id="ARBA00023211"/>
    </source>
</evidence>
<feature type="binding site" evidence="9">
    <location>
        <position position="227"/>
    </location>
    <ligand>
        <name>1-deoxy-D-xylulose 5-phosphate</name>
        <dbReference type="ChEBI" id="CHEBI:57792"/>
    </ligand>
</feature>
<feature type="binding site" evidence="9">
    <location>
        <position position="182"/>
    </location>
    <ligand>
        <name>1-deoxy-D-xylulose 5-phosphate</name>
        <dbReference type="ChEBI" id="CHEBI:57792"/>
    </ligand>
</feature>
<feature type="binding site" evidence="9">
    <location>
        <position position="151"/>
    </location>
    <ligand>
        <name>Mn(2+)</name>
        <dbReference type="ChEBI" id="CHEBI:29035"/>
    </ligand>
</feature>
<dbReference type="UniPathway" id="UPA00056">
    <property type="reaction ID" value="UER00092"/>
</dbReference>
<keyword evidence="6 9" id="KW-0464">Manganese</keyword>
<evidence type="ECO:0000313" key="14">
    <source>
        <dbReference type="Proteomes" id="UP000482578"/>
    </source>
</evidence>
<feature type="domain" description="1-deoxy-D-xylulose 5-phosphate reductoisomerase C-terminal" evidence="11">
    <location>
        <begin position="147"/>
        <end position="235"/>
    </location>
</feature>
<feature type="binding site" evidence="9">
    <location>
        <position position="125"/>
    </location>
    <ligand>
        <name>NADPH</name>
        <dbReference type="ChEBI" id="CHEBI:57783"/>
    </ligand>
</feature>
<feature type="binding site" evidence="9">
    <location>
        <position position="127"/>
    </location>
    <ligand>
        <name>NADPH</name>
        <dbReference type="ChEBI" id="CHEBI:57783"/>
    </ligand>
</feature>
<feature type="binding site" evidence="9">
    <location>
        <position position="223"/>
    </location>
    <ligand>
        <name>1-deoxy-D-xylulose 5-phosphate</name>
        <dbReference type="ChEBI" id="CHEBI:57792"/>
    </ligand>
</feature>
<evidence type="ECO:0000256" key="2">
    <source>
        <dbReference type="ARBA" id="ARBA00006825"/>
    </source>
</evidence>
<evidence type="ECO:0000259" key="11">
    <source>
        <dbReference type="Pfam" id="PF08436"/>
    </source>
</evidence>
<feature type="binding site" evidence="9">
    <location>
        <position position="227"/>
    </location>
    <ligand>
        <name>Mn(2+)</name>
        <dbReference type="ChEBI" id="CHEBI:29035"/>
    </ligand>
</feature>
<feature type="binding site" evidence="9">
    <location>
        <position position="218"/>
    </location>
    <ligand>
        <name>1-deoxy-D-xylulose 5-phosphate</name>
        <dbReference type="ChEBI" id="CHEBI:57792"/>
    </ligand>
</feature>
<dbReference type="SUPFAM" id="SSF55347">
    <property type="entry name" value="Glyceraldehyde-3-phosphate dehydrogenase-like, C-terminal domain"/>
    <property type="match status" value="1"/>
</dbReference>
<dbReference type="InterPro" id="IPR013644">
    <property type="entry name" value="DXP_reductoisomerase_C"/>
</dbReference>
<keyword evidence="3 9" id="KW-0479">Metal-binding</keyword>
<evidence type="ECO:0000256" key="9">
    <source>
        <dbReference type="HAMAP-Rule" id="MF_00183"/>
    </source>
</evidence>
<dbReference type="EC" id="1.1.1.267" evidence="9"/>
<keyword evidence="9" id="KW-0460">Magnesium</keyword>
<evidence type="ECO:0000256" key="7">
    <source>
        <dbReference type="ARBA" id="ARBA00023229"/>
    </source>
</evidence>
<comment type="caution">
    <text evidence="13">The sequence shown here is derived from an EMBL/GenBank/DDBJ whole genome shotgun (WGS) entry which is preliminary data.</text>
</comment>
<dbReference type="Gene3D" id="1.10.1740.10">
    <property type="match status" value="1"/>
</dbReference>
<dbReference type="InterPro" id="IPR036169">
    <property type="entry name" value="DXPR_C_sf"/>
</dbReference>
<dbReference type="InterPro" id="IPR026877">
    <property type="entry name" value="DXPR_C"/>
</dbReference>
<feature type="domain" description="DXP reductoisomerase C-terminal" evidence="12">
    <location>
        <begin position="267"/>
        <end position="383"/>
    </location>
</feature>
<comment type="pathway">
    <text evidence="1 9">Isoprenoid biosynthesis; isopentenyl diphosphate biosynthesis via DXP pathway; isopentenyl diphosphate from 1-deoxy-D-xylulose 5-phosphate: step 1/6.</text>
</comment>
<comment type="caution">
    <text evidence="9">Lacks conserved residue(s) required for the propagation of feature annotation.</text>
</comment>
<dbReference type="PANTHER" id="PTHR30525">
    <property type="entry name" value="1-DEOXY-D-XYLULOSE 5-PHOSPHATE REDUCTOISOMERASE"/>
    <property type="match status" value="1"/>
</dbReference>
<gene>
    <name evidence="9" type="primary">dxr</name>
    <name evidence="13" type="ORF">GZH52_07390</name>
</gene>
<feature type="binding site" evidence="9">
    <location>
        <position position="211"/>
    </location>
    <ligand>
        <name>NADPH</name>
        <dbReference type="ChEBI" id="CHEBI:57783"/>
    </ligand>
</feature>
<dbReference type="GO" id="GO:0030145">
    <property type="term" value="F:manganese ion binding"/>
    <property type="evidence" value="ECO:0007669"/>
    <property type="project" value="TreeGrafter"/>
</dbReference>
<comment type="function">
    <text evidence="9">Catalyzes the NADPH-dependent rearrangement and reduction of 1-deoxy-D-xylulose-5-phosphate (DXP) to 2-C-methyl-D-erythritol 4-phosphate (MEP).</text>
</comment>
<sequence length="392" mass="41238">MTLGVTVLGATGSIGCSTLDVLALHPERYHVVALTGFSQLDRLAAQCVRFSARFAVVPDDASARRLRTLLAEAGCVTEVLCGEDALCRVAAMDETDVVMAAIVGAAGLAPSMAAVRAGKRVLLANKESLVVAGALFMREVARCGATLLPVDSEHNAIFQSLPAAWSGDMAACGVEKLVLTASGGPFRTWSADAIAGATPEQACAHPNWTMGRKISVDSASLMNKGLELIEARWLFDVPAADIEVVVHPQSVIHSMVRYRDGSVIAELGEPDMKTPIACALSWPERIRADVAPLDFMALSGLTFEAPDLARFPCLRLAYQALEAGGDATCVLNAANEVAVAAFLERRIPFSGIPALIEDALATQDLAASGSVDALLARDAEVRAWALQRIAAC</sequence>
<name>A0A6B2KQW1_9NEIS</name>
<dbReference type="GO" id="GO:0016853">
    <property type="term" value="F:isomerase activity"/>
    <property type="evidence" value="ECO:0007669"/>
    <property type="project" value="UniProtKB-KW"/>
</dbReference>
<comment type="catalytic activity">
    <reaction evidence="8">
        <text>2-C-methyl-D-erythritol 4-phosphate + NADP(+) = 1-deoxy-D-xylulose 5-phosphate + NADPH + H(+)</text>
        <dbReference type="Rhea" id="RHEA:13717"/>
        <dbReference type="ChEBI" id="CHEBI:15378"/>
        <dbReference type="ChEBI" id="CHEBI:57783"/>
        <dbReference type="ChEBI" id="CHEBI:57792"/>
        <dbReference type="ChEBI" id="CHEBI:58262"/>
        <dbReference type="ChEBI" id="CHEBI:58349"/>
        <dbReference type="EC" id="1.1.1.267"/>
    </reaction>
    <physiologicalReaction direction="right-to-left" evidence="8">
        <dbReference type="Rhea" id="RHEA:13719"/>
    </physiologicalReaction>
</comment>
<keyword evidence="4 9" id="KW-0521">NADP</keyword>
<dbReference type="Pfam" id="PF02670">
    <property type="entry name" value="DXP_reductoisom"/>
    <property type="match status" value="1"/>
</dbReference>
<feature type="binding site" evidence="9">
    <location>
        <position position="13"/>
    </location>
    <ligand>
        <name>NADPH</name>
        <dbReference type="ChEBI" id="CHEBI:57783"/>
    </ligand>
</feature>
<evidence type="ECO:0000259" key="12">
    <source>
        <dbReference type="Pfam" id="PF13288"/>
    </source>
</evidence>
<keyword evidence="13" id="KW-0413">Isomerase</keyword>
<comment type="similarity">
    <text evidence="2 9">Belongs to the DXR family.</text>
</comment>
<dbReference type="Pfam" id="PF13288">
    <property type="entry name" value="DXPR_C"/>
    <property type="match status" value="1"/>
</dbReference>
<evidence type="ECO:0000313" key="13">
    <source>
        <dbReference type="EMBL" id="NDV12622.1"/>
    </source>
</evidence>
<evidence type="ECO:0000256" key="1">
    <source>
        <dbReference type="ARBA" id="ARBA00005094"/>
    </source>
</evidence>
<dbReference type="FunFam" id="3.40.50.720:FF:000045">
    <property type="entry name" value="1-deoxy-D-xylulose 5-phosphate reductoisomerase"/>
    <property type="match status" value="1"/>
</dbReference>
<dbReference type="Gene3D" id="3.40.50.720">
    <property type="entry name" value="NAD(P)-binding Rossmann-like Domain"/>
    <property type="match status" value="1"/>
</dbReference>
<dbReference type="GO" id="GO:0051484">
    <property type="term" value="P:isopentenyl diphosphate biosynthetic process, methylerythritol 4-phosphate pathway involved in terpenoid biosynthetic process"/>
    <property type="evidence" value="ECO:0007669"/>
    <property type="project" value="TreeGrafter"/>
</dbReference>
<dbReference type="RefSeq" id="WP_163315841.1">
    <property type="nucleotide sequence ID" value="NZ_JAAGAA010000005.1"/>
</dbReference>
<feature type="domain" description="1-deoxy-D-xylulose 5-phosphate reductoisomerase N-terminal" evidence="10">
    <location>
        <begin position="5"/>
        <end position="133"/>
    </location>
</feature>
<dbReference type="Proteomes" id="UP000482578">
    <property type="component" value="Unassembled WGS sequence"/>
</dbReference>
<feature type="binding site" evidence="9">
    <location>
        <position position="153"/>
    </location>
    <ligand>
        <name>Mn(2+)</name>
        <dbReference type="ChEBI" id="CHEBI:29035"/>
    </ligand>
</feature>
<dbReference type="EMBL" id="JAAGAA010000005">
    <property type="protein sequence ID" value="NDV12622.1"/>
    <property type="molecule type" value="Genomic_DNA"/>
</dbReference>
<protein>
    <recommendedName>
        <fullName evidence="9">1-deoxy-D-xylulose 5-phosphate reductoisomerase</fullName>
        <shortName evidence="9">DXP reductoisomerase</shortName>
        <ecNumber evidence="9">1.1.1.267</ecNumber>
    </recommendedName>
    <alternativeName>
        <fullName evidence="9">1-deoxyxylulose-5-phosphate reductoisomerase</fullName>
    </alternativeName>
    <alternativeName>
        <fullName evidence="9">2-C-methyl-D-erythritol 4-phosphate synthase</fullName>
    </alternativeName>
</protein>
<dbReference type="HAMAP" id="MF_00183">
    <property type="entry name" value="DXP_reductoisom"/>
    <property type="match status" value="1"/>
</dbReference>
<dbReference type="PANTHER" id="PTHR30525:SF0">
    <property type="entry name" value="1-DEOXY-D-XYLULOSE 5-PHOSPHATE REDUCTOISOMERASE, CHLOROPLASTIC"/>
    <property type="match status" value="1"/>
</dbReference>
<organism evidence="13 14">
    <name type="scientific">Crenobacter caeni</name>
    <dbReference type="NCBI Taxonomy" id="2705474"/>
    <lineage>
        <taxon>Bacteria</taxon>
        <taxon>Pseudomonadati</taxon>
        <taxon>Pseudomonadota</taxon>
        <taxon>Betaproteobacteria</taxon>
        <taxon>Neisseriales</taxon>
        <taxon>Neisseriaceae</taxon>
        <taxon>Crenobacter</taxon>
    </lineage>
</organism>
<evidence type="ECO:0000256" key="4">
    <source>
        <dbReference type="ARBA" id="ARBA00022857"/>
    </source>
</evidence>
<dbReference type="AlphaFoldDB" id="A0A6B2KQW1"/>
<feature type="binding site" evidence="9">
    <location>
        <position position="153"/>
    </location>
    <ligand>
        <name>1-deoxy-D-xylulose 5-phosphate</name>
        <dbReference type="ChEBI" id="CHEBI:57792"/>
    </ligand>
</feature>
<evidence type="ECO:0000256" key="5">
    <source>
        <dbReference type="ARBA" id="ARBA00023002"/>
    </source>
</evidence>
<comment type="cofactor">
    <cofactor evidence="9">
        <name>Mg(2+)</name>
        <dbReference type="ChEBI" id="CHEBI:18420"/>
    </cofactor>
    <cofactor evidence="9">
        <name>Mn(2+)</name>
        <dbReference type="ChEBI" id="CHEBI:29035"/>
    </cofactor>
</comment>
<dbReference type="InterPro" id="IPR003821">
    <property type="entry name" value="DXP_reductoisomerase"/>
</dbReference>
<dbReference type="Pfam" id="PF08436">
    <property type="entry name" value="DXP_redisom_C"/>
    <property type="match status" value="1"/>
</dbReference>
<dbReference type="SUPFAM" id="SSF51735">
    <property type="entry name" value="NAD(P)-binding Rossmann-fold domains"/>
    <property type="match status" value="1"/>
</dbReference>
<feature type="binding site" evidence="9">
    <location>
        <position position="11"/>
    </location>
    <ligand>
        <name>NADPH</name>
        <dbReference type="ChEBI" id="CHEBI:57783"/>
    </ligand>
</feature>
<dbReference type="GO" id="GO:0030604">
    <property type="term" value="F:1-deoxy-D-xylulose-5-phosphate reductoisomerase activity"/>
    <property type="evidence" value="ECO:0007669"/>
    <property type="project" value="UniProtKB-UniRule"/>
</dbReference>
<evidence type="ECO:0000256" key="8">
    <source>
        <dbReference type="ARBA" id="ARBA00048543"/>
    </source>
</evidence>
<feature type="binding site" evidence="9">
    <location>
        <position position="14"/>
    </location>
    <ligand>
        <name>NADPH</name>
        <dbReference type="ChEBI" id="CHEBI:57783"/>
    </ligand>
</feature>
<feature type="binding site" evidence="9">
    <location>
        <position position="205"/>
    </location>
    <ligand>
        <name>1-deoxy-D-xylulose 5-phosphate</name>
        <dbReference type="ChEBI" id="CHEBI:57792"/>
    </ligand>
</feature>